<dbReference type="Gene3D" id="1.10.10.60">
    <property type="entry name" value="Homeodomain-like"/>
    <property type="match status" value="1"/>
</dbReference>
<evidence type="ECO:0000256" key="4">
    <source>
        <dbReference type="PROSITE-ProRule" id="PRU00335"/>
    </source>
</evidence>
<organism evidence="6 7">
    <name type="scientific">Streptomyces sodiiphilus</name>
    <dbReference type="NCBI Taxonomy" id="226217"/>
    <lineage>
        <taxon>Bacteria</taxon>
        <taxon>Bacillati</taxon>
        <taxon>Actinomycetota</taxon>
        <taxon>Actinomycetes</taxon>
        <taxon>Kitasatosporales</taxon>
        <taxon>Streptomycetaceae</taxon>
        <taxon>Streptomyces</taxon>
    </lineage>
</organism>
<protein>
    <submittedName>
        <fullName evidence="6">TetR/AcrR family transcriptional regulator</fullName>
    </submittedName>
</protein>
<evidence type="ECO:0000313" key="6">
    <source>
        <dbReference type="EMBL" id="GAA1923999.1"/>
    </source>
</evidence>
<reference evidence="6 7" key="1">
    <citation type="journal article" date="2019" name="Int. J. Syst. Evol. Microbiol.">
        <title>The Global Catalogue of Microorganisms (GCM) 10K type strain sequencing project: providing services to taxonomists for standard genome sequencing and annotation.</title>
        <authorList>
            <consortium name="The Broad Institute Genomics Platform"/>
            <consortium name="The Broad Institute Genome Sequencing Center for Infectious Disease"/>
            <person name="Wu L."/>
            <person name="Ma J."/>
        </authorList>
    </citation>
    <scope>NUCLEOTIDE SEQUENCE [LARGE SCALE GENOMIC DNA]</scope>
    <source>
        <strain evidence="6 7">JCM 13581</strain>
    </source>
</reference>
<evidence type="ECO:0000256" key="2">
    <source>
        <dbReference type="ARBA" id="ARBA00023125"/>
    </source>
</evidence>
<dbReference type="PROSITE" id="PS50977">
    <property type="entry name" value="HTH_TETR_2"/>
    <property type="match status" value="1"/>
</dbReference>
<comment type="caution">
    <text evidence="6">The sequence shown here is derived from an EMBL/GenBank/DDBJ whole genome shotgun (WGS) entry which is preliminary data.</text>
</comment>
<keyword evidence="1" id="KW-0805">Transcription regulation</keyword>
<dbReference type="Pfam" id="PF02909">
    <property type="entry name" value="TetR_C_1"/>
    <property type="match status" value="1"/>
</dbReference>
<keyword evidence="3" id="KW-0804">Transcription</keyword>
<dbReference type="InterPro" id="IPR001647">
    <property type="entry name" value="HTH_TetR"/>
</dbReference>
<dbReference type="SUPFAM" id="SSF48498">
    <property type="entry name" value="Tetracyclin repressor-like, C-terminal domain"/>
    <property type="match status" value="1"/>
</dbReference>
<keyword evidence="2 4" id="KW-0238">DNA-binding</keyword>
<dbReference type="Gene3D" id="1.10.357.10">
    <property type="entry name" value="Tetracycline Repressor, domain 2"/>
    <property type="match status" value="1"/>
</dbReference>
<evidence type="ECO:0000256" key="1">
    <source>
        <dbReference type="ARBA" id="ARBA00023015"/>
    </source>
</evidence>
<dbReference type="InterPro" id="IPR009057">
    <property type="entry name" value="Homeodomain-like_sf"/>
</dbReference>
<dbReference type="SUPFAM" id="SSF46689">
    <property type="entry name" value="Homeodomain-like"/>
    <property type="match status" value="1"/>
</dbReference>
<evidence type="ECO:0000259" key="5">
    <source>
        <dbReference type="PROSITE" id="PS50977"/>
    </source>
</evidence>
<dbReference type="PANTHER" id="PTHR30055:SF151">
    <property type="entry name" value="TRANSCRIPTIONAL REGULATORY PROTEIN"/>
    <property type="match status" value="1"/>
</dbReference>
<feature type="DNA-binding region" description="H-T-H motif" evidence="4">
    <location>
        <begin position="55"/>
        <end position="74"/>
    </location>
</feature>
<accession>A0ABN2PL77</accession>
<evidence type="ECO:0000313" key="7">
    <source>
        <dbReference type="Proteomes" id="UP001501303"/>
    </source>
</evidence>
<dbReference type="PANTHER" id="PTHR30055">
    <property type="entry name" value="HTH-TYPE TRANSCRIPTIONAL REGULATOR RUTR"/>
    <property type="match status" value="1"/>
</dbReference>
<dbReference type="RefSeq" id="WP_344263525.1">
    <property type="nucleotide sequence ID" value="NZ_BAAAMJ010000034.1"/>
</dbReference>
<gene>
    <name evidence="6" type="ORF">GCM10009716_35470</name>
</gene>
<feature type="domain" description="HTH tetR-type" evidence="5">
    <location>
        <begin position="32"/>
        <end position="92"/>
    </location>
</feature>
<evidence type="ECO:0000256" key="3">
    <source>
        <dbReference type="ARBA" id="ARBA00023163"/>
    </source>
</evidence>
<dbReference type="InterPro" id="IPR004111">
    <property type="entry name" value="Repressor_TetR_C"/>
</dbReference>
<sequence length="252" mass="27631">MAGERPAQRDLQHTLRLLWRAQEPPRRGPRGSLSLDKVVAEAVRLADEEGIGAVSMRRVAEGLGVTTMSLYRYVPGKDDLLDLMLEMVTGRPDTSAWPGTWRGDLECWARQMRHRLHEHPWMLDVHISGPPLGPDNLAWMEAALGSLAEAGLDARDAVGVLMILSGYVRSQALLELSLARAAHRTGVRPEEWGRVYTGMLRNAADDGRYPHLMRAVESGAFTDGDEDGDADFEYGLCVTLDGIAARVPPAAG</sequence>
<dbReference type="EMBL" id="BAAAMJ010000034">
    <property type="protein sequence ID" value="GAA1923999.1"/>
    <property type="molecule type" value="Genomic_DNA"/>
</dbReference>
<dbReference type="Pfam" id="PF00440">
    <property type="entry name" value="TetR_N"/>
    <property type="match status" value="1"/>
</dbReference>
<dbReference type="InterPro" id="IPR036271">
    <property type="entry name" value="Tet_transcr_reg_TetR-rel_C_sf"/>
</dbReference>
<proteinExistence type="predicted"/>
<keyword evidence="7" id="KW-1185">Reference proteome</keyword>
<name>A0ABN2PL77_9ACTN</name>
<dbReference type="InterPro" id="IPR050109">
    <property type="entry name" value="HTH-type_TetR-like_transc_reg"/>
</dbReference>
<dbReference type="Proteomes" id="UP001501303">
    <property type="component" value="Unassembled WGS sequence"/>
</dbReference>